<dbReference type="Ensembl" id="ENSNMLT00000046397.1">
    <property type="protein sequence ID" value="ENSNMLP00000041745.1"/>
    <property type="gene ID" value="ENSNMLG00000025526.1"/>
</dbReference>
<sequence>DAIPTVVPSNEPPLNAAQTSQTECFKNGAELRYNFQKKIEKCCLCCVCVSYMMSWALSCRIRGNSVSVGFFSMTILSRSLQISRPVRATRTFSGR</sequence>
<reference evidence="1" key="2">
    <citation type="submission" date="2025-09" db="UniProtKB">
        <authorList>
            <consortium name="Ensembl"/>
        </authorList>
    </citation>
    <scope>IDENTIFICATION</scope>
</reference>
<keyword evidence="2" id="KW-1185">Reference proteome</keyword>
<name>A0A8C6UWS4_9GOBI</name>
<organism evidence="1 2">
    <name type="scientific">Neogobius melanostomus</name>
    <name type="common">round goby</name>
    <dbReference type="NCBI Taxonomy" id="47308"/>
    <lineage>
        <taxon>Eukaryota</taxon>
        <taxon>Metazoa</taxon>
        <taxon>Chordata</taxon>
        <taxon>Craniata</taxon>
        <taxon>Vertebrata</taxon>
        <taxon>Euteleostomi</taxon>
        <taxon>Actinopterygii</taxon>
        <taxon>Neopterygii</taxon>
        <taxon>Teleostei</taxon>
        <taxon>Neoteleostei</taxon>
        <taxon>Acanthomorphata</taxon>
        <taxon>Gobiaria</taxon>
        <taxon>Gobiiformes</taxon>
        <taxon>Gobioidei</taxon>
        <taxon>Gobiidae</taxon>
        <taxon>Benthophilinae</taxon>
        <taxon>Neogobiini</taxon>
        <taxon>Neogobius</taxon>
    </lineage>
</organism>
<evidence type="ECO:0000313" key="1">
    <source>
        <dbReference type="Ensembl" id="ENSNMLP00000041745.1"/>
    </source>
</evidence>
<protein>
    <submittedName>
        <fullName evidence="1">Uncharacterized protein</fullName>
    </submittedName>
</protein>
<reference evidence="1" key="1">
    <citation type="submission" date="2025-08" db="UniProtKB">
        <authorList>
            <consortium name="Ensembl"/>
        </authorList>
    </citation>
    <scope>IDENTIFICATION</scope>
</reference>
<accession>A0A8C6UWS4</accession>
<proteinExistence type="predicted"/>
<dbReference type="Proteomes" id="UP000694523">
    <property type="component" value="Unplaced"/>
</dbReference>
<dbReference type="AlphaFoldDB" id="A0A8C6UWS4"/>
<evidence type="ECO:0000313" key="2">
    <source>
        <dbReference type="Proteomes" id="UP000694523"/>
    </source>
</evidence>